<organism evidence="2 3">
    <name type="scientific">Labilithrix luteola</name>
    <dbReference type="NCBI Taxonomy" id="1391654"/>
    <lineage>
        <taxon>Bacteria</taxon>
        <taxon>Pseudomonadati</taxon>
        <taxon>Myxococcota</taxon>
        <taxon>Polyangia</taxon>
        <taxon>Polyangiales</taxon>
        <taxon>Labilitrichaceae</taxon>
        <taxon>Labilithrix</taxon>
    </lineage>
</organism>
<dbReference type="PROSITE" id="PS51725">
    <property type="entry name" value="ABM"/>
    <property type="match status" value="1"/>
</dbReference>
<dbReference type="Gene3D" id="3.30.70.100">
    <property type="match status" value="1"/>
</dbReference>
<dbReference type="Proteomes" id="UP000064967">
    <property type="component" value="Chromosome"/>
</dbReference>
<dbReference type="EMBL" id="CP012333">
    <property type="protein sequence ID" value="AKU98352.1"/>
    <property type="molecule type" value="Genomic_DNA"/>
</dbReference>
<feature type="domain" description="ABM" evidence="1">
    <location>
        <begin position="4"/>
        <end position="90"/>
    </location>
</feature>
<name>A0A0K1PXW4_9BACT</name>
<evidence type="ECO:0000313" key="3">
    <source>
        <dbReference type="Proteomes" id="UP000064967"/>
    </source>
</evidence>
<dbReference type="OrthoDB" id="2868574at2"/>
<evidence type="ECO:0000313" key="2">
    <source>
        <dbReference type="EMBL" id="AKU98352.1"/>
    </source>
</evidence>
<reference evidence="2 3" key="1">
    <citation type="submission" date="2015-08" db="EMBL/GenBank/DDBJ databases">
        <authorList>
            <person name="Babu N.S."/>
            <person name="Beckwith C.J."/>
            <person name="Beseler K.G."/>
            <person name="Brison A."/>
            <person name="Carone J.V."/>
            <person name="Caskin T.P."/>
            <person name="Diamond M."/>
            <person name="Durham M.E."/>
            <person name="Foxe J.M."/>
            <person name="Go M."/>
            <person name="Henderson B.A."/>
            <person name="Jones I.B."/>
            <person name="McGettigan J.A."/>
            <person name="Micheletti S.J."/>
            <person name="Nasrallah M.E."/>
            <person name="Ortiz D."/>
            <person name="Piller C.R."/>
            <person name="Privatt S.R."/>
            <person name="Schneider S.L."/>
            <person name="Sharp S."/>
            <person name="Smith T.C."/>
            <person name="Stanton J.D."/>
            <person name="Ullery H.E."/>
            <person name="Wilson R.J."/>
            <person name="Serrano M.G."/>
            <person name="Buck G."/>
            <person name="Lee V."/>
            <person name="Wang Y."/>
            <person name="Carvalho R."/>
            <person name="Voegtly L."/>
            <person name="Shi R."/>
            <person name="Duckworth R."/>
            <person name="Johnson A."/>
            <person name="Loviza R."/>
            <person name="Walstead R."/>
            <person name="Shah Z."/>
            <person name="Kiflezghi M."/>
            <person name="Wade K."/>
            <person name="Ball S.L."/>
            <person name="Bradley K.W."/>
            <person name="Asai D.J."/>
            <person name="Bowman C.A."/>
            <person name="Russell D.A."/>
            <person name="Pope W.H."/>
            <person name="Jacobs-Sera D."/>
            <person name="Hendrix R.W."/>
            <person name="Hatfull G.F."/>
        </authorList>
    </citation>
    <scope>NUCLEOTIDE SEQUENCE [LARGE SCALE GENOMIC DNA]</scope>
    <source>
        <strain evidence="2 3">DSM 27648</strain>
    </source>
</reference>
<dbReference type="KEGG" id="llu:AKJ09_05016"/>
<dbReference type="AlphaFoldDB" id="A0A0K1PXW4"/>
<dbReference type="Pfam" id="PF03992">
    <property type="entry name" value="ABM"/>
    <property type="match status" value="1"/>
</dbReference>
<dbReference type="STRING" id="1391654.AKJ09_05016"/>
<dbReference type="SUPFAM" id="SSF54909">
    <property type="entry name" value="Dimeric alpha+beta barrel"/>
    <property type="match status" value="1"/>
</dbReference>
<gene>
    <name evidence="2" type="ORF">AKJ09_05016</name>
</gene>
<evidence type="ECO:0000259" key="1">
    <source>
        <dbReference type="PROSITE" id="PS51725"/>
    </source>
</evidence>
<dbReference type="RefSeq" id="WP_146649323.1">
    <property type="nucleotide sequence ID" value="NZ_CP012333.1"/>
</dbReference>
<dbReference type="InterPro" id="IPR011008">
    <property type="entry name" value="Dimeric_a/b-barrel"/>
</dbReference>
<protein>
    <recommendedName>
        <fullName evidence="1">ABM domain-containing protein</fullName>
    </recommendedName>
</protein>
<dbReference type="InterPro" id="IPR007138">
    <property type="entry name" value="ABM_dom"/>
</dbReference>
<sequence>MKPLTVINCLRIKPGKMDEFIDAQRRFAASLPDYGLIGGRMYRSLDGESAVLVSVFRSKSAQEEIQQRPAFKEHLQTLRAFVESSSPSLYEEAYTTGDFSGVESQ</sequence>
<keyword evidence="3" id="KW-1185">Reference proteome</keyword>
<accession>A0A0K1PXW4</accession>
<proteinExistence type="predicted"/>